<protein>
    <submittedName>
        <fullName evidence="2">Uncharacterized protein</fullName>
    </submittedName>
</protein>
<name>A0AA38H334_9TREE</name>
<dbReference type="EMBL" id="JAKWFO010000011">
    <property type="protein sequence ID" value="KAI9633205.1"/>
    <property type="molecule type" value="Genomic_DNA"/>
</dbReference>
<evidence type="ECO:0000313" key="3">
    <source>
        <dbReference type="Proteomes" id="UP001164286"/>
    </source>
</evidence>
<evidence type="ECO:0000256" key="1">
    <source>
        <dbReference type="SAM" id="MobiDB-lite"/>
    </source>
</evidence>
<comment type="caution">
    <text evidence="2">The sequence shown here is derived from an EMBL/GenBank/DDBJ whole genome shotgun (WGS) entry which is preliminary data.</text>
</comment>
<sequence length="500" mass="55160">MVTQEGRRAYLSSLSKTARISQQLYSLPKIDRVGYIASLEEEHKQMFQGKEDWPDRRLKDHMWAFHAEEATGYLTAHKIPNHEEWQREHWNKTYKEERKHTDLLKELDEGRPYPDGGRSMWRAEGVEAMDQVGCVWTIGSPSTVGVPMARASGKTEIAHTLYRFIQVGLQESPDGTHRPWTLDVSWYNTAQKIEAIPALDREKQEEVLELRTAFVTRLSNNPAGGSGASGQTEFHQGDLPDGRLMSAQSVYTVHGDDDEGSQASLAAGTKRAAAYLANAYGFPQGEGFLALAIAYEAMVSGERAKTRQFYSTQLDALLAEFGDSEDKADKDAILDAQASLCVCTLAEAGIAINGWQSDFSEHLKSTEKRALSLPGEGEADRYDMRNLRGAIKDAEVACLVSMGGEQFDVECGGAKCETCESGDRCTDHWWRGLDTPGMKRYLSNRGTGGSSEAEQSRKRSAEEDGEPSKRRHLAPPDAGDVSPAGSFGMSQLDIGGRSFS</sequence>
<feature type="region of interest" description="Disordered" evidence="1">
    <location>
        <begin position="440"/>
        <end position="500"/>
    </location>
</feature>
<dbReference type="GeneID" id="77726910"/>
<proteinExistence type="predicted"/>
<keyword evidence="3" id="KW-1185">Reference proteome</keyword>
<dbReference type="RefSeq" id="XP_052942982.1">
    <property type="nucleotide sequence ID" value="XM_053087705.1"/>
</dbReference>
<dbReference type="AlphaFoldDB" id="A0AA38H334"/>
<dbReference type="Proteomes" id="UP001164286">
    <property type="component" value="Unassembled WGS sequence"/>
</dbReference>
<gene>
    <name evidence="2" type="ORF">MKK02DRAFT_29083</name>
</gene>
<feature type="compositionally biased region" description="Basic and acidic residues" evidence="1">
    <location>
        <begin position="454"/>
        <end position="468"/>
    </location>
</feature>
<accession>A0AA38H334</accession>
<reference evidence="2" key="1">
    <citation type="journal article" date="2022" name="G3 (Bethesda)">
        <title>High quality genome of the basidiomycete yeast Dioszegia hungarica PDD-24b-2 isolated from cloud water.</title>
        <authorList>
            <person name="Jarrige D."/>
            <person name="Haridas S."/>
            <person name="Bleykasten-Grosshans C."/>
            <person name="Joly M."/>
            <person name="Nadalig T."/>
            <person name="Sancelme M."/>
            <person name="Vuilleumier S."/>
            <person name="Grigoriev I.V."/>
            <person name="Amato P."/>
            <person name="Bringel F."/>
        </authorList>
    </citation>
    <scope>NUCLEOTIDE SEQUENCE</scope>
    <source>
        <strain evidence="2">PDD-24b-2</strain>
    </source>
</reference>
<evidence type="ECO:0000313" key="2">
    <source>
        <dbReference type="EMBL" id="KAI9633205.1"/>
    </source>
</evidence>
<organism evidence="2 3">
    <name type="scientific">Dioszegia hungarica</name>
    <dbReference type="NCBI Taxonomy" id="4972"/>
    <lineage>
        <taxon>Eukaryota</taxon>
        <taxon>Fungi</taxon>
        <taxon>Dikarya</taxon>
        <taxon>Basidiomycota</taxon>
        <taxon>Agaricomycotina</taxon>
        <taxon>Tremellomycetes</taxon>
        <taxon>Tremellales</taxon>
        <taxon>Bulleribasidiaceae</taxon>
        <taxon>Dioszegia</taxon>
    </lineage>
</organism>